<dbReference type="OrthoDB" id="7409867at2"/>
<reference evidence="7 8" key="1">
    <citation type="submission" date="2019-12" db="EMBL/GenBank/DDBJ databases">
        <title>Genomic-based taxomic classification of the family Erythrobacteraceae.</title>
        <authorList>
            <person name="Xu L."/>
        </authorList>
    </citation>
    <scope>NUCLEOTIDE SEQUENCE [LARGE SCALE GENOMIC DNA]</scope>
    <source>
        <strain evidence="7 8">M0322</strain>
    </source>
</reference>
<proteinExistence type="predicted"/>
<organism evidence="7 8">
    <name type="scientific">Alteraurantiacibacter buctensis</name>
    <dbReference type="NCBI Taxonomy" id="1503981"/>
    <lineage>
        <taxon>Bacteria</taxon>
        <taxon>Pseudomonadati</taxon>
        <taxon>Pseudomonadota</taxon>
        <taxon>Alphaproteobacteria</taxon>
        <taxon>Sphingomonadales</taxon>
        <taxon>Erythrobacteraceae</taxon>
        <taxon>Alteraurantiacibacter</taxon>
    </lineage>
</organism>
<evidence type="ECO:0000256" key="1">
    <source>
        <dbReference type="ARBA" id="ARBA00004236"/>
    </source>
</evidence>
<evidence type="ECO:0000256" key="2">
    <source>
        <dbReference type="ARBA" id="ARBA00022475"/>
    </source>
</evidence>
<evidence type="ECO:0000313" key="7">
    <source>
        <dbReference type="EMBL" id="MXO71168.1"/>
    </source>
</evidence>
<evidence type="ECO:0000313" key="8">
    <source>
        <dbReference type="Proteomes" id="UP000466966"/>
    </source>
</evidence>
<keyword evidence="4 6" id="KW-1133">Transmembrane helix</keyword>
<keyword evidence="7" id="KW-0966">Cell projection</keyword>
<protein>
    <submittedName>
        <fullName evidence="7">Flagellar biogenesis protein</fullName>
    </submittedName>
</protein>
<dbReference type="InterPro" id="IPR022781">
    <property type="entry name" value="Flagellar_biosynth_FliO"/>
</dbReference>
<keyword evidence="2" id="KW-1003">Cell membrane</keyword>
<keyword evidence="3 6" id="KW-0812">Transmembrane</keyword>
<evidence type="ECO:0000256" key="5">
    <source>
        <dbReference type="ARBA" id="ARBA00023136"/>
    </source>
</evidence>
<accession>A0A844YW47</accession>
<evidence type="ECO:0000256" key="6">
    <source>
        <dbReference type="SAM" id="Phobius"/>
    </source>
</evidence>
<dbReference type="RefSeq" id="WP_160771110.1">
    <property type="nucleotide sequence ID" value="NZ_WTYV01000002.1"/>
</dbReference>
<dbReference type="GO" id="GO:0044781">
    <property type="term" value="P:bacterial-type flagellum organization"/>
    <property type="evidence" value="ECO:0007669"/>
    <property type="project" value="InterPro"/>
</dbReference>
<comment type="caution">
    <text evidence="7">The sequence shown here is derived from an EMBL/GenBank/DDBJ whole genome shotgun (WGS) entry which is preliminary data.</text>
</comment>
<keyword evidence="7" id="KW-0969">Cilium</keyword>
<comment type="subcellular location">
    <subcellularLocation>
        <location evidence="1">Cell membrane</location>
    </subcellularLocation>
</comment>
<keyword evidence="7" id="KW-0282">Flagellum</keyword>
<keyword evidence="5 6" id="KW-0472">Membrane</keyword>
<feature type="transmembrane region" description="Helical" evidence="6">
    <location>
        <begin position="6"/>
        <end position="26"/>
    </location>
</feature>
<evidence type="ECO:0000256" key="4">
    <source>
        <dbReference type="ARBA" id="ARBA00022989"/>
    </source>
</evidence>
<gene>
    <name evidence="7" type="ORF">GRI99_05890</name>
</gene>
<sequence>MVWYVVKLLVLLPLLAGMIWGSIWLTRKLQGQMVARSGTKAARLVETTMLAPGLKLAVIEFHGREILVGASKNGLVRLAESEPLPPPDRFPLVEENL</sequence>
<dbReference type="Proteomes" id="UP000466966">
    <property type="component" value="Unassembled WGS sequence"/>
</dbReference>
<dbReference type="GO" id="GO:0016020">
    <property type="term" value="C:membrane"/>
    <property type="evidence" value="ECO:0007669"/>
    <property type="project" value="InterPro"/>
</dbReference>
<dbReference type="Pfam" id="PF04347">
    <property type="entry name" value="FliO"/>
    <property type="match status" value="1"/>
</dbReference>
<name>A0A844YW47_9SPHN</name>
<evidence type="ECO:0000256" key="3">
    <source>
        <dbReference type="ARBA" id="ARBA00022692"/>
    </source>
</evidence>
<keyword evidence="8" id="KW-1185">Reference proteome</keyword>
<dbReference type="EMBL" id="WTYV01000002">
    <property type="protein sequence ID" value="MXO71168.1"/>
    <property type="molecule type" value="Genomic_DNA"/>
</dbReference>
<dbReference type="AlphaFoldDB" id="A0A844YW47"/>